<keyword evidence="2" id="KW-1185">Reference proteome</keyword>
<evidence type="ECO:0000313" key="1">
    <source>
        <dbReference type="EMBL" id="KAH9369164.1"/>
    </source>
</evidence>
<gene>
    <name evidence="1" type="ORF">HPB48_018913</name>
</gene>
<dbReference type="VEuPathDB" id="VectorBase:HLOH_044781"/>
<protein>
    <submittedName>
        <fullName evidence="1">Uncharacterized protein</fullName>
    </submittedName>
</protein>
<organism evidence="1 2">
    <name type="scientific">Haemaphysalis longicornis</name>
    <name type="common">Bush tick</name>
    <dbReference type="NCBI Taxonomy" id="44386"/>
    <lineage>
        <taxon>Eukaryota</taxon>
        <taxon>Metazoa</taxon>
        <taxon>Ecdysozoa</taxon>
        <taxon>Arthropoda</taxon>
        <taxon>Chelicerata</taxon>
        <taxon>Arachnida</taxon>
        <taxon>Acari</taxon>
        <taxon>Parasitiformes</taxon>
        <taxon>Ixodida</taxon>
        <taxon>Ixodoidea</taxon>
        <taxon>Ixodidae</taxon>
        <taxon>Haemaphysalinae</taxon>
        <taxon>Haemaphysalis</taxon>
    </lineage>
</organism>
<accession>A0A9J6G455</accession>
<dbReference type="AlphaFoldDB" id="A0A9J6G455"/>
<proteinExistence type="predicted"/>
<dbReference type="EMBL" id="JABSTR010000004">
    <property type="protein sequence ID" value="KAH9369164.1"/>
    <property type="molecule type" value="Genomic_DNA"/>
</dbReference>
<evidence type="ECO:0000313" key="2">
    <source>
        <dbReference type="Proteomes" id="UP000821853"/>
    </source>
</evidence>
<reference evidence="1 2" key="1">
    <citation type="journal article" date="2020" name="Cell">
        <title>Large-Scale Comparative Analyses of Tick Genomes Elucidate Their Genetic Diversity and Vector Capacities.</title>
        <authorList>
            <consortium name="Tick Genome and Microbiome Consortium (TIGMIC)"/>
            <person name="Jia N."/>
            <person name="Wang J."/>
            <person name="Shi W."/>
            <person name="Du L."/>
            <person name="Sun Y."/>
            <person name="Zhan W."/>
            <person name="Jiang J.F."/>
            <person name="Wang Q."/>
            <person name="Zhang B."/>
            <person name="Ji P."/>
            <person name="Bell-Sakyi L."/>
            <person name="Cui X.M."/>
            <person name="Yuan T.T."/>
            <person name="Jiang B.G."/>
            <person name="Yang W.F."/>
            <person name="Lam T.T."/>
            <person name="Chang Q.C."/>
            <person name="Ding S.J."/>
            <person name="Wang X.J."/>
            <person name="Zhu J.G."/>
            <person name="Ruan X.D."/>
            <person name="Zhao L."/>
            <person name="Wei J.T."/>
            <person name="Ye R.Z."/>
            <person name="Que T.C."/>
            <person name="Du C.H."/>
            <person name="Zhou Y.H."/>
            <person name="Cheng J.X."/>
            <person name="Dai P.F."/>
            <person name="Guo W.B."/>
            <person name="Han X.H."/>
            <person name="Huang E.J."/>
            <person name="Li L.F."/>
            <person name="Wei W."/>
            <person name="Gao Y.C."/>
            <person name="Liu J.Z."/>
            <person name="Shao H.Z."/>
            <person name="Wang X."/>
            <person name="Wang C.C."/>
            <person name="Yang T.C."/>
            <person name="Huo Q.B."/>
            <person name="Li W."/>
            <person name="Chen H.Y."/>
            <person name="Chen S.E."/>
            <person name="Zhou L.G."/>
            <person name="Ni X.B."/>
            <person name="Tian J.H."/>
            <person name="Sheng Y."/>
            <person name="Liu T."/>
            <person name="Pan Y.S."/>
            <person name="Xia L.Y."/>
            <person name="Li J."/>
            <person name="Zhao F."/>
            <person name="Cao W.C."/>
        </authorList>
    </citation>
    <scope>NUCLEOTIDE SEQUENCE [LARGE SCALE GENOMIC DNA]</scope>
    <source>
        <strain evidence="1">HaeL-2018</strain>
    </source>
</reference>
<comment type="caution">
    <text evidence="1">The sequence shown here is derived from an EMBL/GenBank/DDBJ whole genome shotgun (WGS) entry which is preliminary data.</text>
</comment>
<name>A0A9J6G455_HAELO</name>
<dbReference type="Proteomes" id="UP000821853">
    <property type="component" value="Chromosome 2"/>
</dbReference>
<sequence>MSRSGCLPNECLFFLFQSFFFFVPALQISLVLPWASPAAACVAAGEARSRASEGEASQRLRATPLVSAVCSRVCVTPPLLPAWKPPSSRLSMSSLAITPPRSDTGSSSVPSWTLSEAAARCRSAKCLFYAGRVKYWRLKTIYVPCAPRMSAGEGEGLRYCAAARYTHLQRQAATFKLDGNLC</sequence>